<dbReference type="SMART" id="SM00862">
    <property type="entry name" value="Trans_reg_C"/>
    <property type="match status" value="1"/>
</dbReference>
<organism evidence="7 8">
    <name type="scientific">Nonomuraea marmarensis</name>
    <dbReference type="NCBI Taxonomy" id="3351344"/>
    <lineage>
        <taxon>Bacteria</taxon>
        <taxon>Bacillati</taxon>
        <taxon>Actinomycetota</taxon>
        <taxon>Actinomycetes</taxon>
        <taxon>Streptosporangiales</taxon>
        <taxon>Streptosporangiaceae</taxon>
        <taxon>Nonomuraea</taxon>
    </lineage>
</organism>
<evidence type="ECO:0000256" key="3">
    <source>
        <dbReference type="ARBA" id="ARBA00023125"/>
    </source>
</evidence>
<evidence type="ECO:0000256" key="2">
    <source>
        <dbReference type="ARBA" id="ARBA00023015"/>
    </source>
</evidence>
<dbReference type="Gene3D" id="3.40.50.300">
    <property type="entry name" value="P-loop containing nucleotide triphosphate hydrolases"/>
    <property type="match status" value="1"/>
</dbReference>
<sequence length="1144" mass="120820">MRYQVLGPIEVLDVGGGPVQLGGQKQRALLGLLLAARGKVISVAHLVDELWGDDPPPKVLTSVQSYVANLRRALEPDRPARGPARILITRPPGYALAADSVDYTEFERLASAAHESLATDAAHARELLRTAAGLWRGEPYADVAVAAPGLAAEAARLGELRLLATEDRFRAELALGVHARLVGELEQLVAAHPLREAAWGLLAVALYRSQRQGEALDALRRARRLLADELGVDPGPELTRLESAVLHHEPSLDARPAPGKPPAYAASVAAGPRVAAAGLVGRDEWLARLTGYLVDATAGRGSVVLVTGEPGIGKTGLARALTATAAAMGVRTGWGRCEEAVGAPALWPWSQALGPLVNAAGAATRLPALAALLPDLDGTAAADVDTAAFKLAEATAALLRAAGPTLLVLDDLHWADGDTLRLVRRLGTMLAGLPVVLLLTSRDAQADRTPELADTLADLARADLVRVGLRGLDQAGVRAYVRLSYGVEIPDEVAAALRERTNGNPFFVGEVVRLLADERRLTEPGTVAALRVPDGVRDVVRRRISQLPGDVETLLSTAAAFGPTFDVDLVETASGLTADAAMSATEAALLAGLIVEEGVGHRFTHALVQEAVYVRLPPSRRRQLHAAIAEAIEERSGGVGETRSAELAHHYGRAGSTHARAAWTHALRASALAARQPAPTEAARLQEAALSALSRDRTATTSDRYDVLIGLALARRRAGYERQAWEATREAAEVALASGDVVAAARAAVATTADAIWSWREYQVVDVAGVALFERLVRELPPGHETIRARLLAALAAEIYYGTDTADRAVAFSTEAEALARTHGSRADLAHVLELRHVAYERPQLLTERLSAARELVDLARSADEPAAVARALVFRGRDQIEQGDVGAGLRDYRHARELAKTHALAPALVALNWADAIVAIARGRFTDAEQAIAEAGEFHSGTTVAGAAEVPLVVVATLNLARGTLPAIEPLLAEAAAVTGLTLLRELHALALLRSGRTEQARSALGPWRQQPEVPADYMWLTHLAVRAELWSTLAPPDAARELFTRLAPYADRIVIGGTGITFAGFAGHHVGLLARAGGDLNGAADHLKAALLRNEEAGLRPFAAASARELATTLLQRDRPGDHEKAATLTAHATTLAGPAPG</sequence>
<evidence type="ECO:0000313" key="8">
    <source>
        <dbReference type="Proteomes" id="UP001603978"/>
    </source>
</evidence>
<evidence type="ECO:0000259" key="6">
    <source>
        <dbReference type="PROSITE" id="PS51755"/>
    </source>
</evidence>
<gene>
    <name evidence="7" type="ORF">ACFLIM_10545</name>
</gene>
<dbReference type="CDD" id="cd15831">
    <property type="entry name" value="BTAD"/>
    <property type="match status" value="1"/>
</dbReference>
<evidence type="ECO:0000256" key="1">
    <source>
        <dbReference type="ARBA" id="ARBA00005820"/>
    </source>
</evidence>
<dbReference type="PROSITE" id="PS51755">
    <property type="entry name" value="OMPR_PHOB"/>
    <property type="match status" value="1"/>
</dbReference>
<dbReference type="Pfam" id="PF13191">
    <property type="entry name" value="AAA_16"/>
    <property type="match status" value="1"/>
</dbReference>
<dbReference type="Pfam" id="PF00486">
    <property type="entry name" value="Trans_reg_C"/>
    <property type="match status" value="1"/>
</dbReference>
<evidence type="ECO:0000313" key="7">
    <source>
        <dbReference type="EMBL" id="MFG1703621.1"/>
    </source>
</evidence>
<dbReference type="InterPro" id="IPR051677">
    <property type="entry name" value="AfsR-DnrI-RedD_regulator"/>
</dbReference>
<name>A0ABW7A8G2_9ACTN</name>
<dbReference type="SUPFAM" id="SSF46894">
    <property type="entry name" value="C-terminal effector domain of the bipartite response regulators"/>
    <property type="match status" value="1"/>
</dbReference>
<comment type="similarity">
    <text evidence="1">Belongs to the AfsR/DnrI/RedD regulatory family.</text>
</comment>
<dbReference type="InterPro" id="IPR041664">
    <property type="entry name" value="AAA_16"/>
</dbReference>
<dbReference type="Pfam" id="PF03704">
    <property type="entry name" value="BTAD"/>
    <property type="match status" value="1"/>
</dbReference>
<dbReference type="SMART" id="SM01043">
    <property type="entry name" value="BTAD"/>
    <property type="match status" value="1"/>
</dbReference>
<keyword evidence="8" id="KW-1185">Reference proteome</keyword>
<accession>A0ABW7A8G2</accession>
<feature type="DNA-binding region" description="OmpR/PhoB-type" evidence="5">
    <location>
        <begin position="1"/>
        <end position="98"/>
    </location>
</feature>
<comment type="caution">
    <text evidence="7">The sequence shown here is derived from an EMBL/GenBank/DDBJ whole genome shotgun (WGS) entry which is preliminary data.</text>
</comment>
<dbReference type="InterPro" id="IPR027417">
    <property type="entry name" value="P-loop_NTPase"/>
</dbReference>
<dbReference type="Gene3D" id="1.10.10.10">
    <property type="entry name" value="Winged helix-like DNA-binding domain superfamily/Winged helix DNA-binding domain"/>
    <property type="match status" value="1"/>
</dbReference>
<protein>
    <submittedName>
        <fullName evidence="7">BTAD domain-containing putative transcriptional regulator</fullName>
    </submittedName>
</protein>
<dbReference type="InterPro" id="IPR016032">
    <property type="entry name" value="Sig_transdc_resp-reg_C-effctor"/>
</dbReference>
<keyword evidence="4" id="KW-0804">Transcription</keyword>
<dbReference type="EMBL" id="JBICRM010000005">
    <property type="protein sequence ID" value="MFG1703621.1"/>
    <property type="molecule type" value="Genomic_DNA"/>
</dbReference>
<dbReference type="Proteomes" id="UP001603978">
    <property type="component" value="Unassembled WGS sequence"/>
</dbReference>
<dbReference type="InterPro" id="IPR036388">
    <property type="entry name" value="WH-like_DNA-bd_sf"/>
</dbReference>
<dbReference type="PANTHER" id="PTHR35807">
    <property type="entry name" value="TRANSCRIPTIONAL REGULATOR REDD-RELATED"/>
    <property type="match status" value="1"/>
</dbReference>
<reference evidence="7 8" key="1">
    <citation type="submission" date="2024-10" db="EMBL/GenBank/DDBJ databases">
        <authorList>
            <person name="Topkara A.R."/>
            <person name="Saygin H."/>
        </authorList>
    </citation>
    <scope>NUCLEOTIDE SEQUENCE [LARGE SCALE GENOMIC DNA]</scope>
    <source>
        <strain evidence="7 8">M3C6</strain>
    </source>
</reference>
<dbReference type="PANTHER" id="PTHR35807:SF1">
    <property type="entry name" value="TRANSCRIPTIONAL REGULATOR REDD"/>
    <property type="match status" value="1"/>
</dbReference>
<dbReference type="SUPFAM" id="SSF52540">
    <property type="entry name" value="P-loop containing nucleoside triphosphate hydrolases"/>
    <property type="match status" value="1"/>
</dbReference>
<keyword evidence="3 5" id="KW-0238">DNA-binding</keyword>
<evidence type="ECO:0000256" key="4">
    <source>
        <dbReference type="ARBA" id="ARBA00023163"/>
    </source>
</evidence>
<dbReference type="InterPro" id="IPR011990">
    <property type="entry name" value="TPR-like_helical_dom_sf"/>
</dbReference>
<proteinExistence type="inferred from homology"/>
<dbReference type="RefSeq" id="WP_393164280.1">
    <property type="nucleotide sequence ID" value="NZ_JBICRM010000005.1"/>
</dbReference>
<keyword evidence="2" id="KW-0805">Transcription regulation</keyword>
<feature type="domain" description="OmpR/PhoB-type" evidence="6">
    <location>
        <begin position="1"/>
        <end position="98"/>
    </location>
</feature>
<dbReference type="InterPro" id="IPR001867">
    <property type="entry name" value="OmpR/PhoB-type_DNA-bd"/>
</dbReference>
<dbReference type="SUPFAM" id="SSF48452">
    <property type="entry name" value="TPR-like"/>
    <property type="match status" value="1"/>
</dbReference>
<dbReference type="InterPro" id="IPR005158">
    <property type="entry name" value="BTAD"/>
</dbReference>
<evidence type="ECO:0000256" key="5">
    <source>
        <dbReference type="PROSITE-ProRule" id="PRU01091"/>
    </source>
</evidence>
<dbReference type="Gene3D" id="1.25.40.10">
    <property type="entry name" value="Tetratricopeptide repeat domain"/>
    <property type="match status" value="1"/>
</dbReference>